<keyword evidence="8" id="KW-0999">Mitochondrion inner membrane</keyword>
<keyword evidence="7" id="KW-0472">Membrane</keyword>
<dbReference type="AlphaFoldDB" id="A0A7S3Y3Z6"/>
<keyword evidence="5" id="KW-1133">Transmembrane helix</keyword>
<organism evidence="10">
    <name type="scientific">Heterosigma akashiwo</name>
    <name type="common">Chromophytic alga</name>
    <name type="synonym">Heterosigma carterae</name>
    <dbReference type="NCBI Taxonomy" id="2829"/>
    <lineage>
        <taxon>Eukaryota</taxon>
        <taxon>Sar</taxon>
        <taxon>Stramenopiles</taxon>
        <taxon>Ochrophyta</taxon>
        <taxon>Raphidophyceae</taxon>
        <taxon>Chattonellales</taxon>
        <taxon>Chattonellaceae</taxon>
        <taxon>Heterosigma</taxon>
    </lineage>
</organism>
<comment type="subcellular location">
    <subcellularLocation>
        <location evidence="8">Mitochondrion inner membrane</location>
        <topology evidence="8">Single-pass membrane protein</topology>
    </subcellularLocation>
    <subcellularLocation>
        <location evidence="1">Mitochondrion membrane</location>
        <topology evidence="1">Single-pass membrane protein</topology>
    </subcellularLocation>
</comment>
<dbReference type="GO" id="GO:0030150">
    <property type="term" value="P:protein import into mitochondrial matrix"/>
    <property type="evidence" value="ECO:0007669"/>
    <property type="project" value="UniProtKB-UniRule"/>
</dbReference>
<name>A0A7S3Y3Z6_HETAK</name>
<dbReference type="Pfam" id="PF08294">
    <property type="entry name" value="TIM21"/>
    <property type="match status" value="1"/>
</dbReference>
<keyword evidence="6 8" id="KW-0496">Mitochondrion</keyword>
<evidence type="ECO:0000256" key="9">
    <source>
        <dbReference type="SAM" id="MobiDB-lite"/>
    </source>
</evidence>
<accession>A0A7S3Y3Z6</accession>
<evidence type="ECO:0000256" key="6">
    <source>
        <dbReference type="ARBA" id="ARBA00023128"/>
    </source>
</evidence>
<comment type="subunit">
    <text evidence="8">Component of the TIM23 complex.</text>
</comment>
<proteinExistence type="inferred from homology"/>
<dbReference type="InterPro" id="IPR038552">
    <property type="entry name" value="Tim21_IMS_sf"/>
</dbReference>
<evidence type="ECO:0000256" key="7">
    <source>
        <dbReference type="ARBA" id="ARBA00023136"/>
    </source>
</evidence>
<evidence type="ECO:0000256" key="8">
    <source>
        <dbReference type="RuleBase" id="RU367142"/>
    </source>
</evidence>
<keyword evidence="8" id="KW-0811">Translocation</keyword>
<dbReference type="PANTHER" id="PTHR13032">
    <property type="entry name" value="MITOCHONDRIAL IMPORT INNER MEMBRANE TRANSLOCASE SUBUNIT TIM21"/>
    <property type="match status" value="1"/>
</dbReference>
<feature type="region of interest" description="Disordered" evidence="9">
    <location>
        <begin position="82"/>
        <end position="108"/>
    </location>
</feature>
<reference evidence="10" key="1">
    <citation type="submission" date="2021-01" db="EMBL/GenBank/DDBJ databases">
        <authorList>
            <person name="Corre E."/>
            <person name="Pelletier E."/>
            <person name="Niang G."/>
            <person name="Scheremetjew M."/>
            <person name="Finn R."/>
            <person name="Kale V."/>
            <person name="Holt S."/>
            <person name="Cochrane G."/>
            <person name="Meng A."/>
            <person name="Brown T."/>
            <person name="Cohen L."/>
        </authorList>
    </citation>
    <scope>NUCLEOTIDE SEQUENCE</scope>
    <source>
        <strain evidence="10">CCMP3107</strain>
    </source>
</reference>
<evidence type="ECO:0000313" key="10">
    <source>
        <dbReference type="EMBL" id="CAE0640442.1"/>
    </source>
</evidence>
<evidence type="ECO:0000256" key="3">
    <source>
        <dbReference type="ARBA" id="ARBA00022692"/>
    </source>
</evidence>
<gene>
    <name evidence="10" type="ORF">HAKA00212_LOCUS19263</name>
</gene>
<sequence>MQSAARTLGMKFFPPRHLSKSLATRAWSSLVCQPPKLQIQSTPRFRQALGGENGAVLASMMQPGRQKNEKICCSRGFATQGEKTTRDDNAKDSGNKQDEQGYEEDPGEKVSPLQMVVGFLLLGVVGACGYNIVKELFPGGMSPNAIFNASFESLQADAEVATLYGTPLKAYGEGGSEGRRNLIQHTEYKGADGSDRVRVRFHLEGPYRRGLVFAEVSSGLGPGEYVYLMVQDLRSGAVHVLQDNRARLAAASSQAAVATGKASAGSSGDGGFSSALDRLRSGGN</sequence>
<comment type="function">
    <text evidence="8">Essential component of the TIM23 complex, a complex that mediates the translocation of transit peptide-containing proteins across the mitochondrial inner membrane.</text>
</comment>
<comment type="similarity">
    <text evidence="2 8">Belongs to the TIM21 family.</text>
</comment>
<keyword evidence="8" id="KW-0813">Transport</keyword>
<keyword evidence="4" id="KW-0809">Transit peptide</keyword>
<feature type="compositionally biased region" description="Basic and acidic residues" evidence="9">
    <location>
        <begin position="83"/>
        <end position="99"/>
    </location>
</feature>
<keyword evidence="8" id="KW-0653">Protein transport</keyword>
<evidence type="ECO:0000256" key="4">
    <source>
        <dbReference type="ARBA" id="ARBA00022946"/>
    </source>
</evidence>
<dbReference type="InterPro" id="IPR013261">
    <property type="entry name" value="Tim21"/>
</dbReference>
<evidence type="ECO:0000256" key="1">
    <source>
        <dbReference type="ARBA" id="ARBA00004304"/>
    </source>
</evidence>
<dbReference type="EMBL" id="HBIU01042531">
    <property type="protein sequence ID" value="CAE0640442.1"/>
    <property type="molecule type" value="Transcribed_RNA"/>
</dbReference>
<dbReference type="PANTHER" id="PTHR13032:SF6">
    <property type="entry name" value="MITOCHONDRIAL IMPORT INNER MEMBRANE TRANSLOCASE SUBUNIT TIM21"/>
    <property type="match status" value="1"/>
</dbReference>
<dbReference type="Gene3D" id="3.10.450.320">
    <property type="entry name" value="Mitochondrial import inner membrane translocase subunit Tim21"/>
    <property type="match status" value="1"/>
</dbReference>
<keyword evidence="3" id="KW-0812">Transmembrane</keyword>
<evidence type="ECO:0000256" key="5">
    <source>
        <dbReference type="ARBA" id="ARBA00022989"/>
    </source>
</evidence>
<feature type="region of interest" description="Disordered" evidence="9">
    <location>
        <begin position="260"/>
        <end position="284"/>
    </location>
</feature>
<dbReference type="GO" id="GO:0005744">
    <property type="term" value="C:TIM23 mitochondrial import inner membrane translocase complex"/>
    <property type="evidence" value="ECO:0007669"/>
    <property type="project" value="UniProtKB-UniRule"/>
</dbReference>
<evidence type="ECO:0000256" key="2">
    <source>
        <dbReference type="ARBA" id="ARBA00010867"/>
    </source>
</evidence>
<protein>
    <recommendedName>
        <fullName evidence="8">Mitochondrial import inner membrane translocase subunit Tim21</fullName>
    </recommendedName>
</protein>